<evidence type="ECO:0000313" key="3">
    <source>
        <dbReference type="Proteomes" id="UP000646776"/>
    </source>
</evidence>
<feature type="region of interest" description="Disordered" evidence="1">
    <location>
        <begin position="22"/>
        <end position="84"/>
    </location>
</feature>
<keyword evidence="3" id="KW-1185">Reference proteome</keyword>
<dbReference type="Proteomes" id="UP000646776">
    <property type="component" value="Unassembled WGS sequence"/>
</dbReference>
<dbReference type="AlphaFoldDB" id="A0A918LXU1"/>
<gene>
    <name evidence="2" type="ORF">GCM10010226_56640</name>
</gene>
<evidence type="ECO:0000256" key="1">
    <source>
        <dbReference type="SAM" id="MobiDB-lite"/>
    </source>
</evidence>
<comment type="caution">
    <text evidence="2">The sequence shown here is derived from an EMBL/GenBank/DDBJ whole genome shotgun (WGS) entry which is preliminary data.</text>
</comment>
<protein>
    <submittedName>
        <fullName evidence="2">Uncharacterized protein</fullName>
    </submittedName>
</protein>
<organism evidence="2 3">
    <name type="scientific">Streptomyces phaeofaciens</name>
    <dbReference type="NCBI Taxonomy" id="68254"/>
    <lineage>
        <taxon>Bacteria</taxon>
        <taxon>Bacillati</taxon>
        <taxon>Actinomycetota</taxon>
        <taxon>Actinomycetes</taxon>
        <taxon>Kitasatosporales</taxon>
        <taxon>Streptomycetaceae</taxon>
        <taxon>Streptomyces</taxon>
    </lineage>
</organism>
<dbReference type="EMBL" id="BMSA01000018">
    <property type="protein sequence ID" value="GGT71353.1"/>
    <property type="molecule type" value="Genomic_DNA"/>
</dbReference>
<evidence type="ECO:0000313" key="2">
    <source>
        <dbReference type="EMBL" id="GGT71353.1"/>
    </source>
</evidence>
<accession>A0A918LXU1</accession>
<reference evidence="2" key="2">
    <citation type="submission" date="2020-09" db="EMBL/GenBank/DDBJ databases">
        <authorList>
            <person name="Sun Q."/>
            <person name="Ohkuma M."/>
        </authorList>
    </citation>
    <scope>NUCLEOTIDE SEQUENCE</scope>
    <source>
        <strain evidence="2">JCM 4125</strain>
    </source>
</reference>
<proteinExistence type="predicted"/>
<reference evidence="2" key="1">
    <citation type="journal article" date="2014" name="Int. J. Syst. Evol. Microbiol.">
        <title>Complete genome sequence of Corynebacterium casei LMG S-19264T (=DSM 44701T), isolated from a smear-ripened cheese.</title>
        <authorList>
            <consortium name="US DOE Joint Genome Institute (JGI-PGF)"/>
            <person name="Walter F."/>
            <person name="Albersmeier A."/>
            <person name="Kalinowski J."/>
            <person name="Ruckert C."/>
        </authorList>
    </citation>
    <scope>NUCLEOTIDE SEQUENCE</scope>
    <source>
        <strain evidence="2">JCM 4125</strain>
    </source>
</reference>
<name>A0A918LXU1_9ACTN</name>
<sequence>MEAREGEARVRVLAPSRTRAWGRAGLRGRGPWTGRAERGLGAVPDAADQAGKAPLPTTGRSPQRLSGVRDRERAVGGPGAGGDPCQAIVRTVLP</sequence>